<sequence>MSNKKYSKPKRRKVYKYSKANWENIRTSVRSLGTDIIQHTEDSIEKKWTDLKEGITKIMNDNIPSKQTFERYNLPWMDNHLCKEVKKKHKYMQKAKELNTSEAWDIYKEQKRLVQKSIRRAHWKYVNETIEKSLDEGNNKTFWKYIKAKRHDNIGVAGIKSEGILHQDSKTKAELLNKQFESVFTKENSEETLPSLSETPYPKMSDIKVRIDGVKKLLGKLDTHQASCPNNIANTMLKNCAEELASVFSNIFQQSLDTGTLPKDWRNANISLVFKKGNKHVASNYRPVSLTSVCCKTLEHIICSNILKHLEQHHYNMDSEAATHAKANS</sequence>
<dbReference type="EMBL" id="VSWD01000005">
    <property type="protein sequence ID" value="KAK3103498.1"/>
    <property type="molecule type" value="Genomic_DNA"/>
</dbReference>
<keyword evidence="2" id="KW-1185">Reference proteome</keyword>
<dbReference type="PANTHER" id="PTHR33395:SF22">
    <property type="entry name" value="REVERSE TRANSCRIPTASE DOMAIN-CONTAINING PROTEIN"/>
    <property type="match status" value="1"/>
</dbReference>
<gene>
    <name evidence="1" type="ORF">FSP39_019645</name>
</gene>
<organism evidence="1 2">
    <name type="scientific">Pinctada imbricata</name>
    <name type="common">Atlantic pearl-oyster</name>
    <name type="synonym">Pinctada martensii</name>
    <dbReference type="NCBI Taxonomy" id="66713"/>
    <lineage>
        <taxon>Eukaryota</taxon>
        <taxon>Metazoa</taxon>
        <taxon>Spiralia</taxon>
        <taxon>Lophotrochozoa</taxon>
        <taxon>Mollusca</taxon>
        <taxon>Bivalvia</taxon>
        <taxon>Autobranchia</taxon>
        <taxon>Pteriomorphia</taxon>
        <taxon>Pterioida</taxon>
        <taxon>Pterioidea</taxon>
        <taxon>Pteriidae</taxon>
        <taxon>Pinctada</taxon>
    </lineage>
</organism>
<accession>A0AA88YEV2</accession>
<proteinExistence type="predicted"/>
<reference evidence="1" key="1">
    <citation type="submission" date="2019-08" db="EMBL/GenBank/DDBJ databases">
        <title>The improved chromosome-level genome for the pearl oyster Pinctada fucata martensii using PacBio sequencing and Hi-C.</title>
        <authorList>
            <person name="Zheng Z."/>
        </authorList>
    </citation>
    <scope>NUCLEOTIDE SEQUENCE</scope>
    <source>
        <strain evidence="1">ZZ-2019</strain>
        <tissue evidence="1">Adductor muscle</tissue>
    </source>
</reference>
<dbReference type="Proteomes" id="UP001186944">
    <property type="component" value="Unassembled WGS sequence"/>
</dbReference>
<comment type="caution">
    <text evidence="1">The sequence shown here is derived from an EMBL/GenBank/DDBJ whole genome shotgun (WGS) entry which is preliminary data.</text>
</comment>
<dbReference type="PANTHER" id="PTHR33395">
    <property type="entry name" value="TRANSCRIPTASE, PUTATIVE-RELATED-RELATED"/>
    <property type="match status" value="1"/>
</dbReference>
<evidence type="ECO:0000313" key="2">
    <source>
        <dbReference type="Proteomes" id="UP001186944"/>
    </source>
</evidence>
<dbReference type="GO" id="GO:0007508">
    <property type="term" value="P:larval heart development"/>
    <property type="evidence" value="ECO:0007669"/>
    <property type="project" value="TreeGrafter"/>
</dbReference>
<dbReference type="AlphaFoldDB" id="A0AA88YEV2"/>
<dbReference type="GO" id="GO:0031012">
    <property type="term" value="C:extracellular matrix"/>
    <property type="evidence" value="ECO:0007669"/>
    <property type="project" value="TreeGrafter"/>
</dbReference>
<name>A0AA88YEV2_PINIB</name>
<protein>
    <submittedName>
        <fullName evidence="1">Uncharacterized protein</fullName>
    </submittedName>
</protein>
<dbReference type="GO" id="GO:0061343">
    <property type="term" value="P:cell adhesion involved in heart morphogenesis"/>
    <property type="evidence" value="ECO:0007669"/>
    <property type="project" value="TreeGrafter"/>
</dbReference>
<evidence type="ECO:0000313" key="1">
    <source>
        <dbReference type="EMBL" id="KAK3103498.1"/>
    </source>
</evidence>